<evidence type="ECO:0000256" key="1">
    <source>
        <dbReference type="SAM" id="Phobius"/>
    </source>
</evidence>
<feature type="transmembrane region" description="Helical" evidence="1">
    <location>
        <begin position="372"/>
        <end position="399"/>
    </location>
</feature>
<evidence type="ECO:0000313" key="2">
    <source>
        <dbReference type="EMBL" id="KAH9493394.1"/>
    </source>
</evidence>
<organism evidence="2 3">
    <name type="scientific">Dermatophagoides farinae</name>
    <name type="common">American house dust mite</name>
    <dbReference type="NCBI Taxonomy" id="6954"/>
    <lineage>
        <taxon>Eukaryota</taxon>
        <taxon>Metazoa</taxon>
        <taxon>Ecdysozoa</taxon>
        <taxon>Arthropoda</taxon>
        <taxon>Chelicerata</taxon>
        <taxon>Arachnida</taxon>
        <taxon>Acari</taxon>
        <taxon>Acariformes</taxon>
        <taxon>Sarcoptiformes</taxon>
        <taxon>Astigmata</taxon>
        <taxon>Psoroptidia</taxon>
        <taxon>Analgoidea</taxon>
        <taxon>Pyroglyphidae</taxon>
        <taxon>Dermatophagoidinae</taxon>
        <taxon>Dermatophagoides</taxon>
    </lineage>
</organism>
<keyword evidence="3" id="KW-1185">Reference proteome</keyword>
<protein>
    <submittedName>
        <fullName evidence="2">Uncharacterized protein</fullName>
    </submittedName>
</protein>
<comment type="caution">
    <text evidence="2">The sequence shown here is derived from an EMBL/GenBank/DDBJ whole genome shotgun (WGS) entry which is preliminary data.</text>
</comment>
<accession>A0A922KYN7</accession>
<evidence type="ECO:0000313" key="3">
    <source>
        <dbReference type="Proteomes" id="UP000790347"/>
    </source>
</evidence>
<keyword evidence="1" id="KW-0812">Transmembrane</keyword>
<gene>
    <name evidence="2" type="ORF">DERF_014145</name>
</gene>
<name>A0A922KYN7_DERFA</name>
<reference evidence="2" key="1">
    <citation type="submission" date="2013-05" db="EMBL/GenBank/DDBJ databases">
        <authorList>
            <person name="Yim A.K.Y."/>
            <person name="Chan T.F."/>
            <person name="Ji K.M."/>
            <person name="Liu X.Y."/>
            <person name="Zhou J.W."/>
            <person name="Li R.Q."/>
            <person name="Yang K.Y."/>
            <person name="Li J."/>
            <person name="Li M."/>
            <person name="Law P.T.W."/>
            <person name="Wu Y.L."/>
            <person name="Cai Z.L."/>
            <person name="Qin H."/>
            <person name="Bao Y."/>
            <person name="Leung R.K.K."/>
            <person name="Ng P.K.S."/>
            <person name="Zou J."/>
            <person name="Zhong X.J."/>
            <person name="Ran P.X."/>
            <person name="Zhong N.S."/>
            <person name="Liu Z.G."/>
            <person name="Tsui S.K.W."/>
        </authorList>
    </citation>
    <scope>NUCLEOTIDE SEQUENCE</scope>
    <source>
        <strain evidence="2">Derf</strain>
        <tissue evidence="2">Whole organism</tissue>
    </source>
</reference>
<proteinExistence type="predicted"/>
<dbReference type="Proteomes" id="UP000790347">
    <property type="component" value="Unassembled WGS sequence"/>
</dbReference>
<keyword evidence="1" id="KW-1133">Transmembrane helix</keyword>
<reference evidence="2" key="2">
    <citation type="journal article" date="2022" name="Res Sq">
        <title>Comparative Genomics Reveals Insights into the Divergent Evolution of Astigmatic Mites and Household Pest Adaptations.</title>
        <authorList>
            <person name="Xiong Q."/>
            <person name="Wan A.T.-Y."/>
            <person name="Liu X.-Y."/>
            <person name="Fung C.S.-H."/>
            <person name="Xiao X."/>
            <person name="Malainual N."/>
            <person name="Hou J."/>
            <person name="Wang L."/>
            <person name="Wang M."/>
            <person name="Yang K."/>
            <person name="Cui Y."/>
            <person name="Leung E."/>
            <person name="Nong W."/>
            <person name="Shin S.-K."/>
            <person name="Au S."/>
            <person name="Jeong K.Y."/>
            <person name="Chew F.T."/>
            <person name="Hui J."/>
            <person name="Leung T.F."/>
            <person name="Tungtrongchitr A."/>
            <person name="Zhong N."/>
            <person name="Liu Z."/>
            <person name="Tsui S."/>
        </authorList>
    </citation>
    <scope>NUCLEOTIDE SEQUENCE</scope>
    <source>
        <strain evidence="2">Derf</strain>
        <tissue evidence="2">Whole organism</tissue>
    </source>
</reference>
<sequence>MILVMLMIDSEIVELKLFLIRESNELQAYLIYRNYYWHETFECQKRLNELIRTTITMATIGDNVFRFQNDHRISIYPNIVKRYDHRKHRLHLLDSKGFSDYGAYELKWEKIIEKLYEHYHIRYQPQIRATITADYPIELTMEKDEFQQQQIPYILHLYAWKNDDNDYENYERLMFREWQQTTNVQTINRKSRTNEKIFNIINISIDGIYYRIMSFIMTDHDPSSSSSVRIFETIDIENEIQYAMVCWSVDERMIYLEKNLKKSCTPNNNNNTSDDQQLFNQFEFAFNLMDNLYFISIRYQQIFFTSKKLMIELNRKFPFERLNFHQFFYCDNQTRFDQTNFDNINDTETKNLTLPIQMKYYYRRPKMEKPNILKAFIEIIIGIKYLFIITYLLFTLYILQTFEMNQWLDNLWFMGGSSSSTDVGGTTSSGHQNQLKHQLLLLPSSQQQEMEQKMMKISTFNTNKQILINEQFIQHQQHQQQTQNDK</sequence>
<keyword evidence="1" id="KW-0472">Membrane</keyword>
<dbReference type="EMBL" id="ASGP02000008">
    <property type="protein sequence ID" value="KAH9493394.1"/>
    <property type="molecule type" value="Genomic_DNA"/>
</dbReference>
<dbReference type="AlphaFoldDB" id="A0A922KYN7"/>